<dbReference type="PANTHER" id="PTHR24221:SF654">
    <property type="entry name" value="ATP-BINDING CASSETTE SUB-FAMILY B MEMBER 6"/>
    <property type="match status" value="1"/>
</dbReference>
<keyword evidence="5 7" id="KW-1133">Transmembrane helix</keyword>
<keyword evidence="6 7" id="KW-0472">Membrane</keyword>
<dbReference type="GO" id="GO:0005524">
    <property type="term" value="F:ATP binding"/>
    <property type="evidence" value="ECO:0007669"/>
    <property type="project" value="UniProtKB-KW"/>
</dbReference>
<dbReference type="InterPro" id="IPR003593">
    <property type="entry name" value="AAA+_ATPase"/>
</dbReference>
<dbReference type="InterPro" id="IPR039421">
    <property type="entry name" value="Type_1_exporter"/>
</dbReference>
<dbReference type="InterPro" id="IPR011527">
    <property type="entry name" value="ABC1_TM_dom"/>
</dbReference>
<dbReference type="GO" id="GO:0140359">
    <property type="term" value="F:ABC-type transporter activity"/>
    <property type="evidence" value="ECO:0007669"/>
    <property type="project" value="InterPro"/>
</dbReference>
<feature type="transmembrane region" description="Helical" evidence="7">
    <location>
        <begin position="237"/>
        <end position="255"/>
    </location>
</feature>
<dbReference type="GO" id="GO:0016887">
    <property type="term" value="F:ATP hydrolysis activity"/>
    <property type="evidence" value="ECO:0007669"/>
    <property type="project" value="InterPro"/>
</dbReference>
<keyword evidence="3" id="KW-0547">Nucleotide-binding</keyword>
<evidence type="ECO:0000313" key="11">
    <source>
        <dbReference type="Proteomes" id="UP000063964"/>
    </source>
</evidence>
<dbReference type="KEGG" id="doa:AXF15_10735"/>
<evidence type="ECO:0000259" key="9">
    <source>
        <dbReference type="PROSITE" id="PS50929"/>
    </source>
</evidence>
<sequence>MFYLPDWRWYLALFSVIAGILALYTELPGKLEHLSALAFTGDPSFSLLPASMDVFFLVGGIIFLSILKRTLLRYIMRARVLSRVQSFLVRRVAAFPLDYFSKRSPGDLLSIMTNIAVSAADGMMMMLEPLIIALQSFCLALLMCFISLRLSLAILVLLATYFIVLYLLRKRQARLYSRLAASQRALSALAADVHRGFPEIKQNALESVFEQRFVAAAQTHWANFNVWFKTLLASGDVSEYIGVFLPALALFAAAVSAPGQTSQAEFISLYTLAVILTGLLTSLNQAGFSSASGLQAWRELMELIEEETEPADGLKPEGYDIAWVDVTKKMRGKVVLQDVSLSVAEGEKIMICGRSGEGKSTVLRMLPGLLMPDSGAAYLGGVPTHAADPKTLRARTAFVTQDPYLFETTLRENLTYGSVVDDAKLEEAIRLAQLEDFVAALPEGLETRLGPDGAKVSGGEKARIALVRALLAGPDILVLDEATASLDSETEERIYRRLLAVDYTVIGVTHRLSTLKLFPRIVVLADGRFVLDGSAQELAVSETFQELFAFQMNNSESGSKMRPQRPDE</sequence>
<dbReference type="InterPro" id="IPR017871">
    <property type="entry name" value="ABC_transporter-like_CS"/>
</dbReference>
<feature type="domain" description="ABC transmembrane type-1" evidence="9">
    <location>
        <begin position="54"/>
        <end position="295"/>
    </location>
</feature>
<dbReference type="AlphaFoldDB" id="A0A109W6D6"/>
<evidence type="ECO:0000259" key="8">
    <source>
        <dbReference type="PROSITE" id="PS50893"/>
    </source>
</evidence>
<dbReference type="InterPro" id="IPR003439">
    <property type="entry name" value="ABC_transporter-like_ATP-bd"/>
</dbReference>
<dbReference type="EMBL" id="CP014230">
    <property type="protein sequence ID" value="AMD93529.1"/>
    <property type="molecule type" value="Genomic_DNA"/>
</dbReference>
<dbReference type="Gene3D" id="1.20.1560.10">
    <property type="entry name" value="ABC transporter type 1, transmembrane domain"/>
    <property type="match status" value="1"/>
</dbReference>
<dbReference type="Proteomes" id="UP000063964">
    <property type="component" value="Chromosome"/>
</dbReference>
<feature type="transmembrane region" description="Helical" evidence="7">
    <location>
        <begin position="45"/>
        <end position="67"/>
    </location>
</feature>
<evidence type="ECO:0000256" key="3">
    <source>
        <dbReference type="ARBA" id="ARBA00022741"/>
    </source>
</evidence>
<protein>
    <recommendedName>
        <fullName evidence="12">ABC transporter ATP-binding protein</fullName>
    </recommendedName>
</protein>
<gene>
    <name evidence="10" type="ORF">AXF15_10735</name>
</gene>
<dbReference type="PROSITE" id="PS00211">
    <property type="entry name" value="ABC_TRANSPORTER_1"/>
    <property type="match status" value="1"/>
</dbReference>
<feature type="domain" description="ABC transporter" evidence="8">
    <location>
        <begin position="321"/>
        <end position="551"/>
    </location>
</feature>
<dbReference type="PROSITE" id="PS50893">
    <property type="entry name" value="ABC_TRANSPORTER_2"/>
    <property type="match status" value="1"/>
</dbReference>
<dbReference type="InterPro" id="IPR036640">
    <property type="entry name" value="ABC1_TM_sf"/>
</dbReference>
<dbReference type="PANTHER" id="PTHR24221">
    <property type="entry name" value="ATP-BINDING CASSETTE SUB-FAMILY B"/>
    <property type="match status" value="1"/>
</dbReference>
<dbReference type="PROSITE" id="PS50929">
    <property type="entry name" value="ABC_TM1F"/>
    <property type="match status" value="1"/>
</dbReference>
<dbReference type="Pfam" id="PF00005">
    <property type="entry name" value="ABC_tran"/>
    <property type="match status" value="1"/>
</dbReference>
<keyword evidence="4" id="KW-0067">ATP-binding</keyword>
<evidence type="ECO:0008006" key="12">
    <source>
        <dbReference type="Google" id="ProtNLM"/>
    </source>
</evidence>
<feature type="transmembrane region" description="Helical" evidence="7">
    <location>
        <begin position="7"/>
        <end position="25"/>
    </location>
</feature>
<name>A0A109W6D6_9BACT</name>
<evidence type="ECO:0000256" key="6">
    <source>
        <dbReference type="ARBA" id="ARBA00023136"/>
    </source>
</evidence>
<dbReference type="Gene3D" id="3.40.50.300">
    <property type="entry name" value="P-loop containing nucleotide triphosphate hydrolases"/>
    <property type="match status" value="1"/>
</dbReference>
<evidence type="ECO:0000256" key="1">
    <source>
        <dbReference type="ARBA" id="ARBA00004651"/>
    </source>
</evidence>
<evidence type="ECO:0000256" key="4">
    <source>
        <dbReference type="ARBA" id="ARBA00022840"/>
    </source>
</evidence>
<keyword evidence="11" id="KW-1185">Reference proteome</keyword>
<proteinExistence type="predicted"/>
<evidence type="ECO:0000256" key="7">
    <source>
        <dbReference type="SAM" id="Phobius"/>
    </source>
</evidence>
<comment type="subcellular location">
    <subcellularLocation>
        <location evidence="1">Cell membrane</location>
        <topology evidence="1">Multi-pass membrane protein</topology>
    </subcellularLocation>
</comment>
<feature type="transmembrane region" description="Helical" evidence="7">
    <location>
        <begin position="267"/>
        <end position="288"/>
    </location>
</feature>
<dbReference type="InterPro" id="IPR027417">
    <property type="entry name" value="P-loop_NTPase"/>
</dbReference>
<evidence type="ECO:0000256" key="2">
    <source>
        <dbReference type="ARBA" id="ARBA00022692"/>
    </source>
</evidence>
<dbReference type="Pfam" id="PF00664">
    <property type="entry name" value="ABC_membrane"/>
    <property type="match status" value="1"/>
</dbReference>
<accession>A0A109W6D6</accession>
<dbReference type="STRING" id="888061.AXF15_10735"/>
<dbReference type="SUPFAM" id="SSF52540">
    <property type="entry name" value="P-loop containing nucleoside triphosphate hydrolases"/>
    <property type="match status" value="1"/>
</dbReference>
<reference evidence="11" key="1">
    <citation type="submission" date="2016-02" db="EMBL/GenBank/DDBJ databases">
        <authorList>
            <person name="Holder M.E."/>
            <person name="Ajami N.J."/>
            <person name="Petrosino J.F."/>
        </authorList>
    </citation>
    <scope>NUCLEOTIDE SEQUENCE [LARGE SCALE GENOMIC DNA]</scope>
    <source>
        <strain evidence="11">DSM 12838</strain>
    </source>
</reference>
<evidence type="ECO:0000256" key="5">
    <source>
        <dbReference type="ARBA" id="ARBA00022989"/>
    </source>
</evidence>
<dbReference type="SMART" id="SM00382">
    <property type="entry name" value="AAA"/>
    <property type="match status" value="1"/>
</dbReference>
<evidence type="ECO:0000313" key="10">
    <source>
        <dbReference type="EMBL" id="AMD93529.1"/>
    </source>
</evidence>
<organism evidence="10 11">
    <name type="scientific">Desulfomicrobium orale DSM 12838</name>
    <dbReference type="NCBI Taxonomy" id="888061"/>
    <lineage>
        <taxon>Bacteria</taxon>
        <taxon>Pseudomonadati</taxon>
        <taxon>Thermodesulfobacteriota</taxon>
        <taxon>Desulfovibrionia</taxon>
        <taxon>Desulfovibrionales</taxon>
        <taxon>Desulfomicrobiaceae</taxon>
        <taxon>Desulfomicrobium</taxon>
    </lineage>
</organism>
<dbReference type="GO" id="GO:0034040">
    <property type="term" value="F:ATPase-coupled lipid transmembrane transporter activity"/>
    <property type="evidence" value="ECO:0007669"/>
    <property type="project" value="TreeGrafter"/>
</dbReference>
<dbReference type="SUPFAM" id="SSF90123">
    <property type="entry name" value="ABC transporter transmembrane region"/>
    <property type="match status" value="1"/>
</dbReference>
<dbReference type="GO" id="GO:0005886">
    <property type="term" value="C:plasma membrane"/>
    <property type="evidence" value="ECO:0007669"/>
    <property type="project" value="UniProtKB-SubCell"/>
</dbReference>
<keyword evidence="2 7" id="KW-0812">Transmembrane</keyword>
<feature type="transmembrane region" description="Helical" evidence="7">
    <location>
        <begin position="139"/>
        <end position="168"/>
    </location>
</feature>